<sequence length="64" mass="7071">MLCLECQLPYLLEASRPPDPELVDLIEQAFIEGQIDSEKAELAYLCLLPVFRTKAGTFAGTKGN</sequence>
<name>A0A7D9H6A0_9GAMM</name>
<organism evidence="1">
    <name type="scientific">uncultured Woeseiaceae bacterium</name>
    <dbReference type="NCBI Taxonomy" id="1983305"/>
    <lineage>
        <taxon>Bacteria</taxon>
        <taxon>Pseudomonadati</taxon>
        <taxon>Pseudomonadota</taxon>
        <taxon>Gammaproteobacteria</taxon>
        <taxon>Woeseiales</taxon>
        <taxon>Woeseiaceae</taxon>
        <taxon>environmental samples</taxon>
    </lineage>
</organism>
<protein>
    <submittedName>
        <fullName evidence="1">Uncharacterized protein</fullName>
    </submittedName>
</protein>
<dbReference type="AlphaFoldDB" id="A0A7D9H6A0"/>
<reference evidence="1" key="1">
    <citation type="submission" date="2019-07" db="EMBL/GenBank/DDBJ databases">
        <authorList>
            <person name="Weber M."/>
            <person name="Kostadinov I."/>
            <person name="Kostadinov D I."/>
        </authorList>
    </citation>
    <scope>NUCLEOTIDE SEQUENCE</scope>
    <source>
        <strain evidence="1">Gfbio:sag-sample-b02:053724c1-46a9-4a36-b237-ea2bf867836b</strain>
    </source>
</reference>
<accession>A0A7D9H6A0</accession>
<proteinExistence type="predicted"/>
<dbReference type="EMBL" id="LR633966">
    <property type="protein sequence ID" value="VUX54933.1"/>
    <property type="molecule type" value="Genomic_DNA"/>
</dbReference>
<gene>
    <name evidence="1" type="ORF">JTBB02_V1_40013</name>
</gene>
<evidence type="ECO:0000313" key="1">
    <source>
        <dbReference type="EMBL" id="VUX54933.1"/>
    </source>
</evidence>